<dbReference type="Gene3D" id="3.40.50.1980">
    <property type="entry name" value="Nitrogenase molybdenum iron protein domain"/>
    <property type="match status" value="2"/>
</dbReference>
<evidence type="ECO:0000256" key="2">
    <source>
        <dbReference type="SAM" id="MobiDB-lite"/>
    </source>
</evidence>
<evidence type="ECO:0000259" key="3">
    <source>
        <dbReference type="PROSITE" id="PS50983"/>
    </source>
</evidence>
<dbReference type="Proteomes" id="UP001277761">
    <property type="component" value="Unassembled WGS sequence"/>
</dbReference>
<evidence type="ECO:0000256" key="1">
    <source>
        <dbReference type="ARBA" id="ARBA00008814"/>
    </source>
</evidence>
<sequence length="318" mass="34122">MLDASHGRPNRAPSAGRRSRRSLLATATAVALATAAGGVLAPAAGAAKPPKRVVALTPFTANVTSRLGVRPIAVGQQIDSSKLTFDSRLRGVRRIALSHPDGPNLEQLIRLRPDYVLSSPNWRSGTPKIRRQRITISDSLEPVRLATVPIGIRKIGKVLGREKQARRLADRSVAGLRAARKGITVRPRVLLVLGIGRNTMAFLPNSWGGDIVSAAGGSMLTSGLKPSFGAGLPGSFAPLSDEEVLVRDPEVIIVVPHGNAKDIPATVEYFKSKPGWSSTTAARTNRIRIVDPQRLLEASDDPGKIVRWVRKDLLGNWK</sequence>
<protein>
    <submittedName>
        <fullName evidence="4">ABC transporter substrate-binding protein</fullName>
    </submittedName>
</protein>
<organism evidence="4 5">
    <name type="scientific">Patulibacter brassicae</name>
    <dbReference type="NCBI Taxonomy" id="1705717"/>
    <lineage>
        <taxon>Bacteria</taxon>
        <taxon>Bacillati</taxon>
        <taxon>Actinomycetota</taxon>
        <taxon>Thermoleophilia</taxon>
        <taxon>Solirubrobacterales</taxon>
        <taxon>Patulibacteraceae</taxon>
        <taxon>Patulibacter</taxon>
    </lineage>
</organism>
<keyword evidence="5" id="KW-1185">Reference proteome</keyword>
<comment type="similarity">
    <text evidence="1">Belongs to the bacterial solute-binding protein 8 family.</text>
</comment>
<reference evidence="4 5" key="1">
    <citation type="submission" date="2023-11" db="EMBL/GenBank/DDBJ databases">
        <authorList>
            <person name="Xu M."/>
            <person name="Jiang T."/>
        </authorList>
    </citation>
    <scope>NUCLEOTIDE SEQUENCE [LARGE SCALE GENOMIC DNA]</scope>
    <source>
        <strain evidence="4 5">SD</strain>
    </source>
</reference>
<dbReference type="SUPFAM" id="SSF53807">
    <property type="entry name" value="Helical backbone' metal receptor"/>
    <property type="match status" value="1"/>
</dbReference>
<evidence type="ECO:0000313" key="5">
    <source>
        <dbReference type="Proteomes" id="UP001277761"/>
    </source>
</evidence>
<feature type="domain" description="Fe/B12 periplasmic-binding" evidence="3">
    <location>
        <begin position="52"/>
        <end position="318"/>
    </location>
</feature>
<dbReference type="PANTHER" id="PTHR30535:SF34">
    <property type="entry name" value="MOLYBDATE-BINDING PROTEIN MOLA"/>
    <property type="match status" value="1"/>
</dbReference>
<gene>
    <name evidence="4" type="ORF">SK069_06965</name>
</gene>
<dbReference type="PANTHER" id="PTHR30535">
    <property type="entry name" value="VITAMIN B12-BINDING PROTEIN"/>
    <property type="match status" value="1"/>
</dbReference>
<dbReference type="RefSeq" id="WP_319953474.1">
    <property type="nucleotide sequence ID" value="NZ_JAXAVX010000002.1"/>
</dbReference>
<dbReference type="InterPro" id="IPR002491">
    <property type="entry name" value="ABC_transptr_periplasmic_BD"/>
</dbReference>
<dbReference type="PROSITE" id="PS51318">
    <property type="entry name" value="TAT"/>
    <property type="match status" value="1"/>
</dbReference>
<dbReference type="EMBL" id="JAXAVX010000002">
    <property type="protein sequence ID" value="MDX8151324.1"/>
    <property type="molecule type" value="Genomic_DNA"/>
</dbReference>
<dbReference type="Pfam" id="PF01497">
    <property type="entry name" value="Peripla_BP_2"/>
    <property type="match status" value="1"/>
</dbReference>
<comment type="caution">
    <text evidence="4">The sequence shown here is derived from an EMBL/GenBank/DDBJ whole genome shotgun (WGS) entry which is preliminary data.</text>
</comment>
<feature type="region of interest" description="Disordered" evidence="2">
    <location>
        <begin position="1"/>
        <end position="20"/>
    </location>
</feature>
<accession>A0ABU4VJN9</accession>
<dbReference type="InterPro" id="IPR050902">
    <property type="entry name" value="ABC_Transporter_SBP"/>
</dbReference>
<feature type="compositionally biased region" description="Low complexity" evidence="2">
    <location>
        <begin position="10"/>
        <end position="20"/>
    </location>
</feature>
<dbReference type="PROSITE" id="PS50983">
    <property type="entry name" value="FE_B12_PBP"/>
    <property type="match status" value="1"/>
</dbReference>
<dbReference type="InterPro" id="IPR006311">
    <property type="entry name" value="TAT_signal"/>
</dbReference>
<evidence type="ECO:0000313" key="4">
    <source>
        <dbReference type="EMBL" id="MDX8151324.1"/>
    </source>
</evidence>
<name>A0ABU4VJN9_9ACTN</name>
<proteinExistence type="inferred from homology"/>